<evidence type="ECO:0000259" key="2">
    <source>
        <dbReference type="PROSITE" id="PS51857"/>
    </source>
</evidence>
<dbReference type="RefSeq" id="WP_187257901.1">
    <property type="nucleotide sequence ID" value="NZ_JBHULF010000020.1"/>
</dbReference>
<protein>
    <submittedName>
        <fullName evidence="3">DNA-binding protein</fullName>
    </submittedName>
</protein>
<sequence>MARSQDSFSKKEKEKKRAQQRQEKQEKKDERKANAKKGKSLEDMMAYIDEYGNISSTPPDPNKRIEIKQEDIQIGVPKQAELTEEELIRNGVVSFFNETKGFGFIRDLQSQESIFVHINQMSERIVEGDKVTFEVVAGPKGYSAVNVKKVK</sequence>
<dbReference type="InterPro" id="IPR050181">
    <property type="entry name" value="Cold_shock_domain"/>
</dbReference>
<dbReference type="Proteomes" id="UP000765802">
    <property type="component" value="Unassembled WGS sequence"/>
</dbReference>
<dbReference type="PRINTS" id="PR00050">
    <property type="entry name" value="COLDSHOCK"/>
</dbReference>
<gene>
    <name evidence="3" type="ORF">BC349_16105</name>
</gene>
<feature type="region of interest" description="Disordered" evidence="1">
    <location>
        <begin position="1"/>
        <end position="41"/>
    </location>
</feature>
<dbReference type="Pfam" id="PF00313">
    <property type="entry name" value="CSD"/>
    <property type="match status" value="1"/>
</dbReference>
<dbReference type="PANTHER" id="PTHR11544">
    <property type="entry name" value="COLD SHOCK DOMAIN CONTAINING PROTEINS"/>
    <property type="match status" value="1"/>
</dbReference>
<dbReference type="SUPFAM" id="SSF50249">
    <property type="entry name" value="Nucleic acid-binding proteins"/>
    <property type="match status" value="1"/>
</dbReference>
<dbReference type="PROSITE" id="PS51857">
    <property type="entry name" value="CSD_2"/>
    <property type="match status" value="1"/>
</dbReference>
<feature type="compositionally biased region" description="Basic and acidic residues" evidence="1">
    <location>
        <begin position="8"/>
        <end position="33"/>
    </location>
</feature>
<organism evidence="3 4">
    <name type="scientific">Flavihumibacter stibioxidans</name>
    <dbReference type="NCBI Taxonomy" id="1834163"/>
    <lineage>
        <taxon>Bacteria</taxon>
        <taxon>Pseudomonadati</taxon>
        <taxon>Bacteroidota</taxon>
        <taxon>Chitinophagia</taxon>
        <taxon>Chitinophagales</taxon>
        <taxon>Chitinophagaceae</taxon>
        <taxon>Flavihumibacter</taxon>
    </lineage>
</organism>
<dbReference type="Gene3D" id="2.40.50.140">
    <property type="entry name" value="Nucleic acid-binding proteins"/>
    <property type="match status" value="1"/>
</dbReference>
<evidence type="ECO:0000313" key="3">
    <source>
        <dbReference type="EMBL" id="MBC6492586.1"/>
    </source>
</evidence>
<keyword evidence="3" id="KW-0238">DNA-binding</keyword>
<dbReference type="GO" id="GO:0003677">
    <property type="term" value="F:DNA binding"/>
    <property type="evidence" value="ECO:0007669"/>
    <property type="project" value="UniProtKB-KW"/>
</dbReference>
<feature type="domain" description="CSD" evidence="2">
    <location>
        <begin position="88"/>
        <end position="149"/>
    </location>
</feature>
<dbReference type="InterPro" id="IPR002059">
    <property type="entry name" value="CSP_DNA-bd"/>
</dbReference>
<dbReference type="InterPro" id="IPR012340">
    <property type="entry name" value="NA-bd_OB-fold"/>
</dbReference>
<evidence type="ECO:0000256" key="1">
    <source>
        <dbReference type="SAM" id="MobiDB-lite"/>
    </source>
</evidence>
<proteinExistence type="predicted"/>
<name>A0ABR7MC21_9BACT</name>
<evidence type="ECO:0000313" key="4">
    <source>
        <dbReference type="Proteomes" id="UP000765802"/>
    </source>
</evidence>
<accession>A0ABR7MC21</accession>
<dbReference type="EMBL" id="MBUA01000028">
    <property type="protein sequence ID" value="MBC6492586.1"/>
    <property type="molecule type" value="Genomic_DNA"/>
</dbReference>
<comment type="caution">
    <text evidence="3">The sequence shown here is derived from an EMBL/GenBank/DDBJ whole genome shotgun (WGS) entry which is preliminary data.</text>
</comment>
<reference evidence="3 4" key="1">
    <citation type="submission" date="2016-07" db="EMBL/GenBank/DDBJ databases">
        <title>Genome analysis of Flavihumibacter stibioxidans YS-17.</title>
        <authorList>
            <person name="Shi K."/>
            <person name="Han Y."/>
            <person name="Wang G."/>
        </authorList>
    </citation>
    <scope>NUCLEOTIDE SEQUENCE [LARGE SCALE GENOMIC DNA]</scope>
    <source>
        <strain evidence="3 4">YS-17</strain>
    </source>
</reference>
<dbReference type="CDD" id="cd04458">
    <property type="entry name" value="CSP_CDS"/>
    <property type="match status" value="1"/>
</dbReference>
<keyword evidence="4" id="KW-1185">Reference proteome</keyword>
<dbReference type="SMART" id="SM00357">
    <property type="entry name" value="CSP"/>
    <property type="match status" value="1"/>
</dbReference>
<dbReference type="InterPro" id="IPR011129">
    <property type="entry name" value="CSD"/>
</dbReference>